<dbReference type="Proteomes" id="UP000046392">
    <property type="component" value="Unplaced"/>
</dbReference>
<organism evidence="2 3">
    <name type="scientific">Strongyloides papillosus</name>
    <name type="common">Intestinal threadworm</name>
    <dbReference type="NCBI Taxonomy" id="174720"/>
    <lineage>
        <taxon>Eukaryota</taxon>
        <taxon>Metazoa</taxon>
        <taxon>Ecdysozoa</taxon>
        <taxon>Nematoda</taxon>
        <taxon>Chromadorea</taxon>
        <taxon>Rhabditida</taxon>
        <taxon>Tylenchina</taxon>
        <taxon>Panagrolaimomorpha</taxon>
        <taxon>Strongyloidoidea</taxon>
        <taxon>Strongyloididae</taxon>
        <taxon>Strongyloides</taxon>
    </lineage>
</organism>
<proteinExistence type="predicted"/>
<feature type="transmembrane region" description="Helical" evidence="1">
    <location>
        <begin position="6"/>
        <end position="26"/>
    </location>
</feature>
<evidence type="ECO:0000313" key="3">
    <source>
        <dbReference type="WBParaSite" id="SPAL_0001434200.1"/>
    </source>
</evidence>
<evidence type="ECO:0000256" key="1">
    <source>
        <dbReference type="SAM" id="Phobius"/>
    </source>
</evidence>
<feature type="transmembrane region" description="Helical" evidence="1">
    <location>
        <begin position="199"/>
        <end position="220"/>
    </location>
</feature>
<evidence type="ECO:0000313" key="2">
    <source>
        <dbReference type="Proteomes" id="UP000046392"/>
    </source>
</evidence>
<reference evidence="3" key="1">
    <citation type="submission" date="2017-02" db="UniProtKB">
        <authorList>
            <consortium name="WormBaseParasite"/>
        </authorList>
    </citation>
    <scope>IDENTIFICATION</scope>
</reference>
<sequence length="262" mass="30353">MLALIIIETVILTLSIILGVLTLGKCYHFKNCHIHVKVLLMCIIFDVIMSDIGEGIHFILIEYYKMDHDLVVAELAHALLVSGNVNSCFICVIVVLEQICATRYSTIYEKMNYFVVLIVIHTIFFILFILLEFYLTNEFVIISIEFFSLILTILLCILLYFYSLKKKNNIVSHNFQKRIGCLLSEKYVLNQIRRISKQMIIFTAAFVIHSLINVCIAAFTKFSREENEINVYYVISKVNLMSRNMFTPLFLISVSLGQKYKL</sequence>
<feature type="transmembrane region" description="Helical" evidence="1">
    <location>
        <begin position="240"/>
        <end position="257"/>
    </location>
</feature>
<accession>A0A0N5C8V7</accession>
<feature type="transmembrane region" description="Helical" evidence="1">
    <location>
        <begin position="81"/>
        <end position="101"/>
    </location>
</feature>
<name>A0A0N5C8V7_STREA</name>
<keyword evidence="1" id="KW-0472">Membrane</keyword>
<keyword evidence="1" id="KW-1133">Transmembrane helix</keyword>
<feature type="transmembrane region" description="Helical" evidence="1">
    <location>
        <begin position="38"/>
        <end position="61"/>
    </location>
</feature>
<protein>
    <submittedName>
        <fullName evidence="3">G_PROTEIN_RECEP_F1_2 domain-containing protein</fullName>
    </submittedName>
</protein>
<feature type="transmembrane region" description="Helical" evidence="1">
    <location>
        <begin position="140"/>
        <end position="162"/>
    </location>
</feature>
<keyword evidence="1" id="KW-0812">Transmembrane</keyword>
<feature type="transmembrane region" description="Helical" evidence="1">
    <location>
        <begin position="113"/>
        <end position="134"/>
    </location>
</feature>
<keyword evidence="2" id="KW-1185">Reference proteome</keyword>
<dbReference type="WBParaSite" id="SPAL_0001434200.1">
    <property type="protein sequence ID" value="SPAL_0001434200.1"/>
    <property type="gene ID" value="SPAL_0001434200"/>
</dbReference>
<dbReference type="AlphaFoldDB" id="A0A0N5C8V7"/>